<dbReference type="AlphaFoldDB" id="I2C4M0"/>
<dbReference type="HOGENOM" id="CLU_211310_0_0_9"/>
<protein>
    <recommendedName>
        <fullName evidence="3">DUF4926 domain-containing protein</fullName>
    </recommendedName>
</protein>
<organism evidence="1 2">
    <name type="scientific">Bacillus amyloliquefaciens (strain Y2)</name>
    <name type="common">Bacillus amyloliquefaciens subsp. plantarum (strain B9601-Y2)</name>
    <dbReference type="NCBI Taxonomy" id="1155777"/>
    <lineage>
        <taxon>Bacteria</taxon>
        <taxon>Bacillati</taxon>
        <taxon>Bacillota</taxon>
        <taxon>Bacilli</taxon>
        <taxon>Bacillales</taxon>
        <taxon>Bacillaceae</taxon>
        <taxon>Bacillus</taxon>
        <taxon>Bacillus amyloliquefaciens group</taxon>
    </lineage>
</organism>
<gene>
    <name evidence="1" type="ORF">MUS_1582</name>
</gene>
<evidence type="ECO:0000313" key="1">
    <source>
        <dbReference type="EMBL" id="AFJ61594.1"/>
    </source>
</evidence>
<name>I2C4M0_BACAY</name>
<reference evidence="1 2" key="1">
    <citation type="journal article" date="2012" name="J. Biotechnol.">
        <title>Genome sequence of the plant growth promoting strain Bacillus amyloliquefaciens subsp. plantarum B9601-Y2 and expression of mersacidin and other secondary metabolites.</title>
        <authorList>
            <person name="He P."/>
            <person name="Hao K."/>
            <person name="Blom J."/>
            <person name="Ruckert C."/>
            <person name="Vater J."/>
            <person name="Mao Z."/>
            <person name="Wu Y."/>
            <person name="Hou M."/>
            <person name="He P."/>
            <person name="He Y."/>
            <person name="Borriss R."/>
        </authorList>
    </citation>
    <scope>NUCLEOTIDE SEQUENCE [LARGE SCALE GENOMIC DNA]</scope>
    <source>
        <strain evidence="1">Y2</strain>
    </source>
</reference>
<evidence type="ECO:0008006" key="3">
    <source>
        <dbReference type="Google" id="ProtNLM"/>
    </source>
</evidence>
<dbReference type="KEGG" id="bqy:MUS_1582"/>
<accession>I2C4M0</accession>
<dbReference type="Proteomes" id="UP000002878">
    <property type="component" value="Chromosome"/>
</dbReference>
<dbReference type="EMBL" id="CP003332">
    <property type="protein sequence ID" value="AFJ61594.1"/>
    <property type="molecule type" value="Genomic_DNA"/>
</dbReference>
<evidence type="ECO:0000313" key="2">
    <source>
        <dbReference type="Proteomes" id="UP000002878"/>
    </source>
</evidence>
<dbReference type="PATRIC" id="fig|1126211.3.peg.1512"/>
<sequence length="51" mass="5833">MQINQEVTVKSKVSRSGVEGGTIVDIYPETNTFEICYFDGTYDEKHFDEIV</sequence>
<dbReference type="RefSeq" id="WP_014417664.1">
    <property type="nucleotide sequence ID" value="NC_017061.1"/>
</dbReference>
<dbReference type="KEGG" id="bya:BANAU_1406"/>
<proteinExistence type="predicted"/>